<dbReference type="OrthoDB" id="331765at2759"/>
<feature type="non-terminal residue" evidence="2">
    <location>
        <position position="1"/>
    </location>
</feature>
<dbReference type="EMBL" id="CAJHUC010002835">
    <property type="protein sequence ID" value="CAD7704443.1"/>
    <property type="molecule type" value="Genomic_DNA"/>
</dbReference>
<sequence>AWKLRTKQVEEMARQEEEERMEENKRNQCYLKHQMQIRERQAAAAKLEEREIAGMLLDNVEDGERRFKEYATACVDEWGRRRQTTEPMALYMAKTESPRLDPAI</sequence>
<gene>
    <name evidence="2" type="ORF">OSTQU699_LOCUS9798</name>
</gene>
<dbReference type="AlphaFoldDB" id="A0A8S1JE01"/>
<proteinExistence type="predicted"/>
<protein>
    <submittedName>
        <fullName evidence="2">Uncharacterized protein</fullName>
    </submittedName>
</protein>
<evidence type="ECO:0000313" key="2">
    <source>
        <dbReference type="EMBL" id="CAD7704443.1"/>
    </source>
</evidence>
<name>A0A8S1JE01_9CHLO</name>
<accession>A0A8S1JE01</accession>
<reference evidence="2" key="1">
    <citation type="submission" date="2020-12" db="EMBL/GenBank/DDBJ databases">
        <authorList>
            <person name="Iha C."/>
        </authorList>
    </citation>
    <scope>NUCLEOTIDE SEQUENCE</scope>
</reference>
<feature type="compositionally biased region" description="Basic and acidic residues" evidence="1">
    <location>
        <begin position="7"/>
        <end position="25"/>
    </location>
</feature>
<feature type="region of interest" description="Disordered" evidence="1">
    <location>
        <begin position="1"/>
        <end position="25"/>
    </location>
</feature>
<comment type="caution">
    <text evidence="2">The sequence shown here is derived from an EMBL/GenBank/DDBJ whole genome shotgun (WGS) entry which is preliminary data.</text>
</comment>
<dbReference type="Proteomes" id="UP000708148">
    <property type="component" value="Unassembled WGS sequence"/>
</dbReference>
<organism evidence="2 3">
    <name type="scientific">Ostreobium quekettii</name>
    <dbReference type="NCBI Taxonomy" id="121088"/>
    <lineage>
        <taxon>Eukaryota</taxon>
        <taxon>Viridiplantae</taxon>
        <taxon>Chlorophyta</taxon>
        <taxon>core chlorophytes</taxon>
        <taxon>Ulvophyceae</taxon>
        <taxon>TCBD clade</taxon>
        <taxon>Bryopsidales</taxon>
        <taxon>Ostreobineae</taxon>
        <taxon>Ostreobiaceae</taxon>
        <taxon>Ostreobium</taxon>
    </lineage>
</organism>
<evidence type="ECO:0000313" key="3">
    <source>
        <dbReference type="Proteomes" id="UP000708148"/>
    </source>
</evidence>
<evidence type="ECO:0000256" key="1">
    <source>
        <dbReference type="SAM" id="MobiDB-lite"/>
    </source>
</evidence>
<keyword evidence="3" id="KW-1185">Reference proteome</keyword>